<evidence type="ECO:0000313" key="12">
    <source>
        <dbReference type="EMBL" id="ADO46505.1"/>
    </source>
</evidence>
<keyword evidence="4" id="KW-1134">Transmembrane beta strand</keyword>
<dbReference type="PANTHER" id="PTHR30451:SF20">
    <property type="entry name" value="FIMBRIAE USHER"/>
    <property type="match status" value="1"/>
</dbReference>
<dbReference type="Gene3D" id="3.10.20.410">
    <property type="match status" value="1"/>
</dbReference>
<evidence type="ECO:0000259" key="11">
    <source>
        <dbReference type="Pfam" id="PF13954"/>
    </source>
</evidence>
<dbReference type="Gene3D" id="2.60.40.2610">
    <property type="entry name" value="Outer membrane usher protein FimD, plug domain"/>
    <property type="match status" value="1"/>
</dbReference>
<dbReference type="InterPro" id="IPR042186">
    <property type="entry name" value="FimD_plug_dom"/>
</dbReference>
<feature type="domain" description="PapC-like C-terminal" evidence="10">
    <location>
        <begin position="758"/>
        <end position="821"/>
    </location>
</feature>
<dbReference type="PANTHER" id="PTHR30451">
    <property type="entry name" value="OUTER MEMBRANE USHER PROTEIN"/>
    <property type="match status" value="1"/>
</dbReference>
<dbReference type="Pfam" id="PF00577">
    <property type="entry name" value="Usher"/>
    <property type="match status" value="1"/>
</dbReference>
<keyword evidence="8" id="KW-0998">Cell outer membrane</keyword>
<dbReference type="Pfam" id="PF13954">
    <property type="entry name" value="PapC_N"/>
    <property type="match status" value="1"/>
</dbReference>
<dbReference type="STRING" id="701347.Entcl_0227"/>
<dbReference type="InterPro" id="IPR043142">
    <property type="entry name" value="PapC-like_C_sf"/>
</dbReference>
<dbReference type="HOGENOM" id="CLU_009120_1_0_6"/>
<dbReference type="GO" id="GO:0015473">
    <property type="term" value="F:fimbrial usher porin activity"/>
    <property type="evidence" value="ECO:0007669"/>
    <property type="project" value="InterPro"/>
</dbReference>
<dbReference type="InterPro" id="IPR037224">
    <property type="entry name" value="PapC_N_sf"/>
</dbReference>
<dbReference type="Pfam" id="PF13953">
    <property type="entry name" value="PapC_C"/>
    <property type="match status" value="1"/>
</dbReference>
<dbReference type="InterPro" id="IPR025949">
    <property type="entry name" value="PapC-like_C"/>
</dbReference>
<reference evidence="13" key="1">
    <citation type="submission" date="2010-10" db="EMBL/GenBank/DDBJ databases">
        <title>Complete sequence of Enterobacter cloacae SCF1.</title>
        <authorList>
            <consortium name="US DOE Joint Genome Institute"/>
            <person name="Lucas S."/>
            <person name="Copeland A."/>
            <person name="Lapidus A."/>
            <person name="Cheng J.-F."/>
            <person name="Bruce D."/>
            <person name="Goodwin L."/>
            <person name="Pitluck S."/>
            <person name="Davenport K."/>
            <person name="Detter J.C."/>
            <person name="Han C."/>
            <person name="Tapia R."/>
            <person name="Land M."/>
            <person name="Hauser L."/>
            <person name="Chang Y.-J."/>
            <person name="Jeffries C."/>
            <person name="Kyrpides N."/>
            <person name="Ivanova N."/>
            <person name="Mikhailova N."/>
            <person name="DeAngelis K."/>
            <person name="Arkin A.P."/>
            <person name="Chivian D."/>
            <person name="Edwards B."/>
            <person name="Woo H."/>
            <person name="Hazen T.C."/>
            <person name="Woyke T."/>
        </authorList>
    </citation>
    <scope>NUCLEOTIDE SEQUENCE [LARGE SCALE GENOMIC DNA]</scope>
    <source>
        <strain evidence="13">SCF1</strain>
    </source>
</reference>
<dbReference type="FunFam" id="2.60.40.3110:FF:000001">
    <property type="entry name" value="Putative fimbrial outer membrane usher"/>
    <property type="match status" value="1"/>
</dbReference>
<keyword evidence="3" id="KW-0813">Transport</keyword>
<dbReference type="RefSeq" id="WP_013364284.1">
    <property type="nucleotide sequence ID" value="NC_014618.1"/>
</dbReference>
<feature type="domain" description="PapC N-terminal" evidence="11">
    <location>
        <begin position="39"/>
        <end position="176"/>
    </location>
</feature>
<comment type="similarity">
    <text evidence="2">Belongs to the fimbrial export usher family.</text>
</comment>
<comment type="subcellular location">
    <subcellularLocation>
        <location evidence="1">Cell outer membrane</location>
        <topology evidence="1">Multi-pass membrane protein</topology>
    </subcellularLocation>
</comment>
<dbReference type="Gene3D" id="2.60.40.2070">
    <property type="match status" value="1"/>
</dbReference>
<evidence type="ECO:0000256" key="9">
    <source>
        <dbReference type="SAM" id="SignalP"/>
    </source>
</evidence>
<evidence type="ECO:0000259" key="10">
    <source>
        <dbReference type="Pfam" id="PF13953"/>
    </source>
</evidence>
<reference evidence="12 13" key="2">
    <citation type="journal article" date="2011" name="Stand. Genomic Sci.">
        <title>Complete genome sequence of 'Enterobacter lignolyticus' SCF1.</title>
        <authorList>
            <person name="Deangelis K.M."/>
            <person name="D'Haeseleer P."/>
            <person name="Chivian D."/>
            <person name="Fortney J.L."/>
            <person name="Khudyakov J."/>
            <person name="Simmons B."/>
            <person name="Woo H."/>
            <person name="Arkin A.P."/>
            <person name="Davenport K.W."/>
            <person name="Goodwin L."/>
            <person name="Chen A."/>
            <person name="Ivanova N."/>
            <person name="Kyrpides N.C."/>
            <person name="Mavromatis K."/>
            <person name="Woyke T."/>
            <person name="Hazen T.C."/>
        </authorList>
    </citation>
    <scope>NUCLEOTIDE SEQUENCE [LARGE SCALE GENOMIC DNA]</scope>
    <source>
        <strain evidence="12 13">SCF1</strain>
    </source>
</reference>
<dbReference type="AlphaFoldDB" id="E3GA58"/>
<evidence type="ECO:0000256" key="3">
    <source>
        <dbReference type="ARBA" id="ARBA00022448"/>
    </source>
</evidence>
<dbReference type="FunFam" id="2.60.40.2610:FF:000001">
    <property type="entry name" value="Outer membrane fimbrial usher protein"/>
    <property type="match status" value="1"/>
</dbReference>
<gene>
    <name evidence="12" type="ordered locus">Entcl_0227</name>
</gene>
<proteinExistence type="inferred from homology"/>
<dbReference type="Proteomes" id="UP000006872">
    <property type="component" value="Chromosome"/>
</dbReference>
<evidence type="ECO:0000256" key="4">
    <source>
        <dbReference type="ARBA" id="ARBA00022452"/>
    </source>
</evidence>
<name>E3GA58_ENTLS</name>
<evidence type="ECO:0000256" key="5">
    <source>
        <dbReference type="ARBA" id="ARBA00022692"/>
    </source>
</evidence>
<feature type="signal peptide" evidence="9">
    <location>
        <begin position="1"/>
        <end position="24"/>
    </location>
</feature>
<evidence type="ECO:0000313" key="13">
    <source>
        <dbReference type="Proteomes" id="UP000006872"/>
    </source>
</evidence>
<sequence>MYNNKNVVLFSFVIINLMSLPAIAGESDAPQASSSETYYFDPALFRGGRFSQATLSRLAQADAIAPGRYKVDIYINGRFIASDDITFIADTRNTVQPCLTHEQLNKSGISEPESAKTSDCVPFNAIFKGASSRFDLSQLRLNLSIPQNMMQNLPRGYVPPDTLDTGSTLGFINYISNIYHVSYSGGSSNQDSAWLSLNGGLNIGSWQYRELSTLSWSHENGSSWNNIRSYLQRPLPSIQSQLAMGQLITTGRFFSGLNYNGVALATDDRMLPDSMRGYAPIIRGLATSNSVVSVTQNGNEIYQTTVAPGTFEIKDLYPTSYSGDLQVKVTGADGSVNTFSVPFSAVPDSIRPGLSRYQVALGRTRDSGDNSLFGDITWQHGVTNAITANSGLRMADGYQALMFGGVYGSFLGALGLDLTWSQAKMPEGQDTSGWMAHLSYSKTFQPTNTTVSLANYRYSASGYRDLSDVLGMREAARSGDSWQSSTWMQSSRFDLSLNQSIQEYGNLFITGSLQNYRDSRGHDTQLQFGYSNSFRNGISVNLTIAKQRTAGEYGSEGAKETITSVSFSIPFGGGTYHASTISAAWTHTTSSGDQYQTTASGIADKDQTLSYNLSALRDQTGHQNTFSAGVQQRLPDMNLGLNASSGNGYWQASANAQGALAVHSGGVTFGPYLGDTFALVEAKGAEGAKVYNSQQTTIDSRGYALIPAVTPYRFNRIILDPQGMDESAELIDSEKEVAPVAGAAVKVVFTTRSGMPLLITARQADSSSVPLGAEVLDESGSVIGMAGQGGQIYVRAERAKGALTVRWGDASGDRCTLRYNVENQSQHQPLIKLAAVCR</sequence>
<dbReference type="eggNOG" id="COG3188">
    <property type="taxonomic scope" value="Bacteria"/>
</dbReference>
<organism evidence="12 13">
    <name type="scientific">Enterobacter lignolyticus (strain SCF1)</name>
    <dbReference type="NCBI Taxonomy" id="701347"/>
    <lineage>
        <taxon>Bacteria</taxon>
        <taxon>Pseudomonadati</taxon>
        <taxon>Pseudomonadota</taxon>
        <taxon>Gammaproteobacteria</taxon>
        <taxon>Enterobacterales</taxon>
        <taxon>Enterobacteriaceae</taxon>
        <taxon>Pluralibacter</taxon>
    </lineage>
</organism>
<keyword evidence="7" id="KW-0472">Membrane</keyword>
<keyword evidence="13" id="KW-1185">Reference proteome</keyword>
<dbReference type="InterPro" id="IPR025885">
    <property type="entry name" value="PapC_N"/>
</dbReference>
<evidence type="ECO:0000256" key="2">
    <source>
        <dbReference type="ARBA" id="ARBA00008064"/>
    </source>
</evidence>
<dbReference type="GO" id="GO:0009279">
    <property type="term" value="C:cell outer membrane"/>
    <property type="evidence" value="ECO:0007669"/>
    <property type="project" value="UniProtKB-SubCell"/>
</dbReference>
<evidence type="ECO:0000256" key="8">
    <source>
        <dbReference type="ARBA" id="ARBA00023237"/>
    </source>
</evidence>
<accession>E3GA58</accession>
<dbReference type="KEGG" id="esc:Entcl_0227"/>
<dbReference type="InterPro" id="IPR000015">
    <property type="entry name" value="Fimb_usher"/>
</dbReference>
<evidence type="ECO:0000256" key="6">
    <source>
        <dbReference type="ARBA" id="ARBA00022729"/>
    </source>
</evidence>
<dbReference type="GO" id="GO:0009297">
    <property type="term" value="P:pilus assembly"/>
    <property type="evidence" value="ECO:0007669"/>
    <property type="project" value="InterPro"/>
</dbReference>
<keyword evidence="5" id="KW-0812">Transmembrane</keyword>
<protein>
    <submittedName>
        <fullName evidence="12">Fimbrial biogenesis outer membrane usher protein</fullName>
    </submittedName>
</protein>
<evidence type="ECO:0000256" key="7">
    <source>
        <dbReference type="ARBA" id="ARBA00023136"/>
    </source>
</evidence>
<feature type="chain" id="PRO_5003170051" evidence="9">
    <location>
        <begin position="25"/>
        <end position="838"/>
    </location>
</feature>
<dbReference type="Gene3D" id="2.60.40.3110">
    <property type="match status" value="1"/>
</dbReference>
<dbReference type="SUPFAM" id="SSF141729">
    <property type="entry name" value="FimD N-terminal domain-like"/>
    <property type="match status" value="1"/>
</dbReference>
<evidence type="ECO:0000256" key="1">
    <source>
        <dbReference type="ARBA" id="ARBA00004571"/>
    </source>
</evidence>
<keyword evidence="6 9" id="KW-0732">Signal</keyword>
<dbReference type="EMBL" id="CP002272">
    <property type="protein sequence ID" value="ADO46505.1"/>
    <property type="molecule type" value="Genomic_DNA"/>
</dbReference>